<dbReference type="EMBL" id="DRKW01000158">
    <property type="protein sequence ID" value="HEB74124.1"/>
    <property type="molecule type" value="Genomic_DNA"/>
</dbReference>
<dbReference type="GO" id="GO:0110001">
    <property type="term" value="C:toxin-antitoxin complex"/>
    <property type="evidence" value="ECO:0007669"/>
    <property type="project" value="InterPro"/>
</dbReference>
<proteinExistence type="predicted"/>
<evidence type="ECO:0000256" key="2">
    <source>
        <dbReference type="ARBA" id="ARBA00022649"/>
    </source>
</evidence>
<organism evidence="6">
    <name type="scientific">Desulfofervidus auxilii</name>
    <dbReference type="NCBI Taxonomy" id="1621989"/>
    <lineage>
        <taxon>Bacteria</taxon>
        <taxon>Pseudomonadati</taxon>
        <taxon>Thermodesulfobacteriota</taxon>
        <taxon>Candidatus Desulfofervidia</taxon>
        <taxon>Candidatus Desulfofervidales</taxon>
        <taxon>Candidatus Desulfofervidaceae</taxon>
        <taxon>Candidatus Desulfofervidus</taxon>
    </lineage>
</organism>
<evidence type="ECO:0000256" key="5">
    <source>
        <dbReference type="ARBA" id="ARBA00022801"/>
    </source>
</evidence>
<evidence type="ECO:0000256" key="4">
    <source>
        <dbReference type="ARBA" id="ARBA00022741"/>
    </source>
</evidence>
<keyword evidence="1" id="KW-0597">Phosphoprotein</keyword>
<keyword evidence="5" id="KW-0378">Hydrolase</keyword>
<accession>A0A7V1I497</accession>
<name>A0A7V1I497_DESA2</name>
<dbReference type="GO" id="GO:0004540">
    <property type="term" value="F:RNA nuclease activity"/>
    <property type="evidence" value="ECO:0007669"/>
    <property type="project" value="InterPro"/>
</dbReference>
<keyword evidence="2" id="KW-1277">Toxin-antitoxin system</keyword>
<dbReference type="PANTHER" id="PTHR34139">
    <property type="entry name" value="UPF0331 PROTEIN MJ0127"/>
    <property type="match status" value="1"/>
</dbReference>
<protein>
    <submittedName>
        <fullName evidence="6">DUF86 domain-containing protein</fullName>
    </submittedName>
</protein>
<reference evidence="6" key="1">
    <citation type="journal article" date="2020" name="mSystems">
        <title>Genome- and Community-Level Interaction Insights into Carbon Utilization and Element Cycling Functions of Hydrothermarchaeota in Hydrothermal Sediment.</title>
        <authorList>
            <person name="Zhou Z."/>
            <person name="Liu Y."/>
            <person name="Xu W."/>
            <person name="Pan J."/>
            <person name="Luo Z.H."/>
            <person name="Li M."/>
        </authorList>
    </citation>
    <scope>NUCLEOTIDE SEQUENCE [LARGE SCALE GENOMIC DNA]</scope>
    <source>
        <strain evidence="6">HyVt-45</strain>
    </source>
</reference>
<dbReference type="InterPro" id="IPR051813">
    <property type="entry name" value="HepT_RNase_toxin"/>
</dbReference>
<evidence type="ECO:0000313" key="6">
    <source>
        <dbReference type="EMBL" id="HEB74124.1"/>
    </source>
</evidence>
<sequence>MKRDMRVYIEDILECVVKIEEYTKEITEDDFYENTQIQDAVLRRLEIIGEAVKNIPQEFRDRYPEIPWKKIAGMRDILIHEYFGVNLKRTWKVVKGDIFDLKTKILKVREELKENKENNG</sequence>
<dbReference type="Pfam" id="PF01934">
    <property type="entry name" value="HepT-like"/>
    <property type="match status" value="1"/>
</dbReference>
<evidence type="ECO:0000256" key="1">
    <source>
        <dbReference type="ARBA" id="ARBA00022553"/>
    </source>
</evidence>
<dbReference type="GO" id="GO:0016787">
    <property type="term" value="F:hydrolase activity"/>
    <property type="evidence" value="ECO:0007669"/>
    <property type="project" value="UniProtKB-KW"/>
</dbReference>
<evidence type="ECO:0000256" key="3">
    <source>
        <dbReference type="ARBA" id="ARBA00022722"/>
    </source>
</evidence>
<dbReference type="InterPro" id="IPR008201">
    <property type="entry name" value="HepT-like"/>
</dbReference>
<dbReference type="PANTHER" id="PTHR34139:SF1">
    <property type="entry name" value="RNASE MJ1380-RELATED"/>
    <property type="match status" value="1"/>
</dbReference>
<dbReference type="AlphaFoldDB" id="A0A7V1I497"/>
<dbReference type="GO" id="GO:0000166">
    <property type="term" value="F:nucleotide binding"/>
    <property type="evidence" value="ECO:0007669"/>
    <property type="project" value="UniProtKB-KW"/>
</dbReference>
<comment type="caution">
    <text evidence="6">The sequence shown here is derived from an EMBL/GenBank/DDBJ whole genome shotgun (WGS) entry which is preliminary data.</text>
</comment>
<keyword evidence="3" id="KW-0540">Nuclease</keyword>
<dbReference type="Proteomes" id="UP000886268">
    <property type="component" value="Unassembled WGS sequence"/>
</dbReference>
<keyword evidence="4" id="KW-0547">Nucleotide-binding</keyword>
<gene>
    <name evidence="6" type="ORF">ENJ03_02765</name>
</gene>